<dbReference type="EMBL" id="BPLQ01012963">
    <property type="protein sequence ID" value="GIY68867.1"/>
    <property type="molecule type" value="Genomic_DNA"/>
</dbReference>
<dbReference type="Proteomes" id="UP001054837">
    <property type="component" value="Unassembled WGS sequence"/>
</dbReference>
<feature type="compositionally biased region" description="Basic and acidic residues" evidence="1">
    <location>
        <begin position="1"/>
        <end position="13"/>
    </location>
</feature>
<dbReference type="AlphaFoldDB" id="A0AAV4VF06"/>
<protein>
    <submittedName>
        <fullName evidence="2">Uncharacterized protein</fullName>
    </submittedName>
</protein>
<evidence type="ECO:0000256" key="1">
    <source>
        <dbReference type="SAM" id="MobiDB-lite"/>
    </source>
</evidence>
<gene>
    <name evidence="2" type="ORF">CDAR_41011</name>
</gene>
<evidence type="ECO:0000313" key="3">
    <source>
        <dbReference type="Proteomes" id="UP001054837"/>
    </source>
</evidence>
<reference evidence="2 3" key="1">
    <citation type="submission" date="2021-06" db="EMBL/GenBank/DDBJ databases">
        <title>Caerostris darwini draft genome.</title>
        <authorList>
            <person name="Kono N."/>
            <person name="Arakawa K."/>
        </authorList>
    </citation>
    <scope>NUCLEOTIDE SEQUENCE [LARGE SCALE GENOMIC DNA]</scope>
</reference>
<feature type="region of interest" description="Disordered" evidence="1">
    <location>
        <begin position="1"/>
        <end position="22"/>
    </location>
</feature>
<evidence type="ECO:0000313" key="2">
    <source>
        <dbReference type="EMBL" id="GIY68867.1"/>
    </source>
</evidence>
<keyword evidence="3" id="KW-1185">Reference proteome</keyword>
<proteinExistence type="predicted"/>
<accession>A0AAV4VF06</accession>
<feature type="region of interest" description="Disordered" evidence="1">
    <location>
        <begin position="116"/>
        <end position="152"/>
    </location>
</feature>
<organism evidence="2 3">
    <name type="scientific">Caerostris darwini</name>
    <dbReference type="NCBI Taxonomy" id="1538125"/>
    <lineage>
        <taxon>Eukaryota</taxon>
        <taxon>Metazoa</taxon>
        <taxon>Ecdysozoa</taxon>
        <taxon>Arthropoda</taxon>
        <taxon>Chelicerata</taxon>
        <taxon>Arachnida</taxon>
        <taxon>Araneae</taxon>
        <taxon>Araneomorphae</taxon>
        <taxon>Entelegynae</taxon>
        <taxon>Araneoidea</taxon>
        <taxon>Araneidae</taxon>
        <taxon>Caerostris</taxon>
    </lineage>
</organism>
<name>A0AAV4VF06_9ARAC</name>
<feature type="compositionally biased region" description="Polar residues" evidence="1">
    <location>
        <begin position="116"/>
        <end position="125"/>
    </location>
</feature>
<sequence length="173" mass="19544">MEWKEDFQEKEHPSPFFEQPPSPHNLLTDRLGGARFLFVCSEYNMFIGGNIFNGGGNVLRSIVVDLPVLSLEGGDAHLRDVPLLHPLTPIFLLGAFSSFAKEVRRERRADLFPKSTNHRGVTSLASLPHPRRTKDEDAEEEEGTNWRRGKRERGKMADRLSILFGLSVGDKFA</sequence>
<comment type="caution">
    <text evidence="2">The sequence shown here is derived from an EMBL/GenBank/DDBJ whole genome shotgun (WGS) entry which is preliminary data.</text>
</comment>